<feature type="transmembrane region" description="Helical" evidence="9">
    <location>
        <begin position="510"/>
        <end position="532"/>
    </location>
</feature>
<sequence length="786" mass="88128">MANNEAVFRSAEMSLVQLYVSNEIARDVFATLGELGNVQFRDLNSKVSAFQRAFVSDVRRYENGLRQVRFLREQLKAQSIKELPAWEGVRSTNAAVTDILTHLDELEESVGDLRRNFDSLKVKEAHLLEYRHTLQAVENFLGNAHGSADQLDSVTVIAGVLPTSRASALERLLWRSMRGNLVVSTGSIGDMFDSKAKHMVPKSVFIVVTYGSELASKATKIAEALDATLFPADSSESNRTRRRIEVNSQLEDIKQVLRTTEAALQGDLDLAAESISSWARIVAQEKAIYEVLNLLSYDRNRKLLIGEGWVPTDEIPQVQLALRRVSTATNVESPCVLHILETNRTPPTYHRTNKVTGAFQSMIDVYAVASYQEVNPALPTVITFPFLFAVMFGDLGHGFILFLAAFYLVLNERKLAKVNAGDIFDMAYSGRYILMFMGIFAMFAGLMYNDVFSRSMTLFASGWEWPEHKAGETVSAVSTGVYKFGLDYAWHGTENNLLFTNSYKMKLSVLMGYLHMTYSHVFSLVNALYFNVGIDIWGNFVPSLVFFQSIFGYLSLCIVYKWSIDWVKIGKPAPSLLNMLINMFLAPGKIDEQLYKGQAGIQVFLVLIALVAVPWLLLLKPLYLKRQLDNKYTAVSSEESSVDIGSERHGGDDDDDEEGHEEHGFGDILIHQVIHTIEWCLNSVSHTASYLRLWALSLAHAQLSQVLWNMTLQSSFGMYGVVGIFMTVVLFAMWFTLTVAVLVVMEGTSAMLHALRLHWVESMSKFYIGEGHGFVPFSFKSISSTQ</sequence>
<keyword evidence="7 9" id="KW-0406">Ion transport</keyword>
<keyword evidence="8 9" id="KW-0472">Membrane</keyword>
<feature type="region of interest" description="Disordered" evidence="10">
    <location>
        <begin position="639"/>
        <end position="660"/>
    </location>
</feature>
<dbReference type="Pfam" id="PF01496">
    <property type="entry name" value="V_ATPase_I"/>
    <property type="match status" value="1"/>
</dbReference>
<dbReference type="Proteomes" id="UP000238350">
    <property type="component" value="Unassembled WGS sequence"/>
</dbReference>
<organism evidence="11 12">
    <name type="scientific">Wickerhamiella sorbophila</name>
    <dbReference type="NCBI Taxonomy" id="45607"/>
    <lineage>
        <taxon>Eukaryota</taxon>
        <taxon>Fungi</taxon>
        <taxon>Dikarya</taxon>
        <taxon>Ascomycota</taxon>
        <taxon>Saccharomycotina</taxon>
        <taxon>Dipodascomycetes</taxon>
        <taxon>Dipodascales</taxon>
        <taxon>Trichomonascaceae</taxon>
        <taxon>Wickerhamiella</taxon>
    </lineage>
</organism>
<dbReference type="AlphaFoldDB" id="A0A2T0FP97"/>
<dbReference type="GO" id="GO:0046961">
    <property type="term" value="F:proton-transporting ATPase activity, rotational mechanism"/>
    <property type="evidence" value="ECO:0007669"/>
    <property type="project" value="InterPro"/>
</dbReference>
<dbReference type="InterPro" id="IPR002490">
    <property type="entry name" value="V-ATPase_116kDa_su"/>
</dbReference>
<dbReference type="PANTHER" id="PTHR11629:SF63">
    <property type="entry name" value="V-TYPE PROTON ATPASE SUBUNIT A"/>
    <property type="match status" value="1"/>
</dbReference>
<feature type="transmembrane region" description="Helical" evidence="9">
    <location>
        <begin position="431"/>
        <end position="448"/>
    </location>
</feature>
<name>A0A2T0FP97_9ASCO</name>
<dbReference type="GO" id="GO:0000329">
    <property type="term" value="C:fungal-type vacuole membrane"/>
    <property type="evidence" value="ECO:0007669"/>
    <property type="project" value="TreeGrafter"/>
</dbReference>
<dbReference type="RefSeq" id="XP_024666755.1">
    <property type="nucleotide sequence ID" value="XM_024810987.1"/>
</dbReference>
<evidence type="ECO:0000256" key="2">
    <source>
        <dbReference type="ARBA" id="ARBA00009904"/>
    </source>
</evidence>
<feature type="transmembrane region" description="Helical" evidence="9">
    <location>
        <begin position="716"/>
        <end position="744"/>
    </location>
</feature>
<keyword evidence="5 9" id="KW-0375">Hydrogen ion transport</keyword>
<evidence type="ECO:0000256" key="3">
    <source>
        <dbReference type="ARBA" id="ARBA00022448"/>
    </source>
</evidence>
<feature type="transmembrane region" description="Helical" evidence="9">
    <location>
        <begin position="599"/>
        <end position="618"/>
    </location>
</feature>
<evidence type="ECO:0000256" key="5">
    <source>
        <dbReference type="ARBA" id="ARBA00022781"/>
    </source>
</evidence>
<dbReference type="GO" id="GO:0007035">
    <property type="term" value="P:vacuolar acidification"/>
    <property type="evidence" value="ECO:0007669"/>
    <property type="project" value="TreeGrafter"/>
</dbReference>
<comment type="similarity">
    <text evidence="2 9">Belongs to the V-ATPase 116 kDa subunit family.</text>
</comment>
<dbReference type="PIRSF" id="PIRSF001293">
    <property type="entry name" value="ATP6V0A1"/>
    <property type="match status" value="1"/>
</dbReference>
<feature type="transmembrane region" description="Helical" evidence="9">
    <location>
        <begin position="386"/>
        <end position="410"/>
    </location>
</feature>
<keyword evidence="3 9" id="KW-0813">Transport</keyword>
<dbReference type="EMBL" id="NDIQ01000022">
    <property type="protein sequence ID" value="PRT56810.1"/>
    <property type="molecule type" value="Genomic_DNA"/>
</dbReference>
<comment type="caution">
    <text evidence="11">The sequence shown here is derived from an EMBL/GenBank/DDBJ whole genome shotgun (WGS) entry which is preliminary data.</text>
</comment>
<accession>A0A2T0FP97</accession>
<dbReference type="GeneID" id="36518178"/>
<comment type="function">
    <text evidence="9">Essential component of the vacuolar proton pump (V-ATPase), a multimeric enzyme that catalyzes the translocation of protons across the membranes. Required for assembly and activity of the V-ATPase.</text>
</comment>
<keyword evidence="12" id="KW-1185">Reference proteome</keyword>
<keyword evidence="4 9" id="KW-0812">Transmembrane</keyword>
<dbReference type="OrthoDB" id="10264220at2759"/>
<protein>
    <recommendedName>
        <fullName evidence="9">V-type proton ATPase subunit a</fullName>
    </recommendedName>
</protein>
<evidence type="ECO:0000256" key="7">
    <source>
        <dbReference type="ARBA" id="ARBA00023065"/>
    </source>
</evidence>
<keyword evidence="6 9" id="KW-1133">Transmembrane helix</keyword>
<gene>
    <name evidence="11" type="ORF">B9G98_04430</name>
</gene>
<reference evidence="11 12" key="1">
    <citation type="submission" date="2017-04" db="EMBL/GenBank/DDBJ databases">
        <title>Genome sequencing of [Candida] sorbophila.</title>
        <authorList>
            <person name="Ahn J.O."/>
        </authorList>
    </citation>
    <scope>NUCLEOTIDE SEQUENCE [LARGE SCALE GENOMIC DNA]</scope>
    <source>
        <strain evidence="11 12">DS02</strain>
    </source>
</reference>
<evidence type="ECO:0000256" key="10">
    <source>
        <dbReference type="SAM" id="MobiDB-lite"/>
    </source>
</evidence>
<evidence type="ECO:0000313" key="12">
    <source>
        <dbReference type="Proteomes" id="UP000238350"/>
    </source>
</evidence>
<evidence type="ECO:0000313" key="11">
    <source>
        <dbReference type="EMBL" id="PRT56810.1"/>
    </source>
</evidence>
<evidence type="ECO:0000256" key="4">
    <source>
        <dbReference type="ARBA" id="ARBA00022692"/>
    </source>
</evidence>
<proteinExistence type="inferred from homology"/>
<evidence type="ECO:0000256" key="9">
    <source>
        <dbReference type="RuleBase" id="RU361189"/>
    </source>
</evidence>
<evidence type="ECO:0000256" key="8">
    <source>
        <dbReference type="ARBA" id="ARBA00023136"/>
    </source>
</evidence>
<dbReference type="PANTHER" id="PTHR11629">
    <property type="entry name" value="VACUOLAR PROTON ATPASES"/>
    <property type="match status" value="1"/>
</dbReference>
<dbReference type="GO" id="GO:0051117">
    <property type="term" value="F:ATPase binding"/>
    <property type="evidence" value="ECO:0007669"/>
    <property type="project" value="TreeGrafter"/>
</dbReference>
<feature type="transmembrane region" description="Helical" evidence="9">
    <location>
        <begin position="544"/>
        <end position="563"/>
    </location>
</feature>
<comment type="subcellular location">
    <subcellularLocation>
        <location evidence="1">Membrane</location>
        <topology evidence="1">Multi-pass membrane protein</topology>
    </subcellularLocation>
</comment>
<dbReference type="GO" id="GO:0000220">
    <property type="term" value="C:vacuolar proton-transporting V-type ATPase, V0 domain"/>
    <property type="evidence" value="ECO:0007669"/>
    <property type="project" value="InterPro"/>
</dbReference>
<evidence type="ECO:0000256" key="1">
    <source>
        <dbReference type="ARBA" id="ARBA00004141"/>
    </source>
</evidence>
<dbReference type="InterPro" id="IPR026028">
    <property type="entry name" value="V-type_ATPase_116kDa_su_euka"/>
</dbReference>
<dbReference type="STRING" id="45607.A0A2T0FP97"/>
<evidence type="ECO:0000256" key="6">
    <source>
        <dbReference type="ARBA" id="ARBA00022989"/>
    </source>
</evidence>